<evidence type="ECO:0000313" key="2">
    <source>
        <dbReference type="EMBL" id="ODN02185.1"/>
    </source>
</evidence>
<gene>
    <name evidence="2" type="ORF">Ocin01_04524</name>
</gene>
<dbReference type="OMA" id="SANNDEC"/>
<keyword evidence="1" id="KW-0472">Membrane</keyword>
<dbReference type="EMBL" id="LJIJ01000122">
    <property type="protein sequence ID" value="ODN02185.1"/>
    <property type="molecule type" value="Genomic_DNA"/>
</dbReference>
<proteinExistence type="predicted"/>
<feature type="transmembrane region" description="Helical" evidence="1">
    <location>
        <begin position="35"/>
        <end position="54"/>
    </location>
</feature>
<keyword evidence="1" id="KW-1133">Transmembrane helix</keyword>
<dbReference type="Proteomes" id="UP000094527">
    <property type="component" value="Unassembled WGS sequence"/>
</dbReference>
<organism evidence="2 3">
    <name type="scientific">Orchesella cincta</name>
    <name type="common">Springtail</name>
    <name type="synonym">Podura cincta</name>
    <dbReference type="NCBI Taxonomy" id="48709"/>
    <lineage>
        <taxon>Eukaryota</taxon>
        <taxon>Metazoa</taxon>
        <taxon>Ecdysozoa</taxon>
        <taxon>Arthropoda</taxon>
        <taxon>Hexapoda</taxon>
        <taxon>Collembola</taxon>
        <taxon>Entomobryomorpha</taxon>
        <taxon>Entomobryoidea</taxon>
        <taxon>Orchesellidae</taxon>
        <taxon>Orchesellinae</taxon>
        <taxon>Orchesella</taxon>
    </lineage>
</organism>
<reference evidence="2 3" key="1">
    <citation type="journal article" date="2016" name="Genome Biol. Evol.">
        <title>Gene Family Evolution Reflects Adaptation to Soil Environmental Stressors in the Genome of the Collembolan Orchesella cincta.</title>
        <authorList>
            <person name="Faddeeva-Vakhrusheva A."/>
            <person name="Derks M.F."/>
            <person name="Anvar S.Y."/>
            <person name="Agamennone V."/>
            <person name="Suring W."/>
            <person name="Smit S."/>
            <person name="van Straalen N.M."/>
            <person name="Roelofs D."/>
        </authorList>
    </citation>
    <scope>NUCLEOTIDE SEQUENCE [LARGE SCALE GENOMIC DNA]</scope>
    <source>
        <tissue evidence="2">Mixed pool</tissue>
    </source>
</reference>
<keyword evidence="3" id="KW-1185">Reference proteome</keyword>
<accession>A0A1D2NAU3</accession>
<comment type="caution">
    <text evidence="2">The sequence shown here is derived from an EMBL/GenBank/DDBJ whole genome shotgun (WGS) entry which is preliminary data.</text>
</comment>
<evidence type="ECO:0000256" key="1">
    <source>
        <dbReference type="SAM" id="Phobius"/>
    </source>
</evidence>
<protein>
    <submittedName>
        <fullName evidence="2">Protein quiver</fullName>
    </submittedName>
</protein>
<keyword evidence="1" id="KW-0812">Transmembrane</keyword>
<name>A0A1D2NAU3_ORCCI</name>
<sequence>MDSTLLILSLPWHLNLNFYPDSPLFNLKSFKMKSILAFFAILACIAIWSVPVFGQTNVTKCYQCEYYENGKGSANNDECEESPPPVELLLDCNAETSEKSNDWKCIKIAGMIEEDDENFKYIRRYCTLDKALNVTCKDTKSLETGYGFIKKGKQCVCDDKDGCNTGSSVTIGVATLGAGLILATLSKMLRD</sequence>
<dbReference type="AlphaFoldDB" id="A0A1D2NAU3"/>
<evidence type="ECO:0000313" key="3">
    <source>
        <dbReference type="Proteomes" id="UP000094527"/>
    </source>
</evidence>